<dbReference type="InterPro" id="IPR015943">
    <property type="entry name" value="WD40/YVTN_repeat-like_dom_sf"/>
</dbReference>
<sequence length="1190" mass="134373">MKTYEYQVGGSLKFNAPSYVERQADLQLYNALVRREFCYVLNSRQMGKSSLRLRVRHQLEQAGMRCASIDMTRIGSKNITPQQWYKGIVVDLLKGFNIYGKFNLKQWWESQESFSDSQKLSLFIEEILLQQIPDRNLYIFIDEIDSILSLNFPIDDFFALIRYCYNQRAENPEYDRLTWALFGVATPSDLIRDKNRTPFNIGRAIDLQGFQWHEVKPLIQGLVDKVNHPEAIVKEILTWTGGQPFLTQKICNLVKVLSQESIDPLLTIPLGTEAYWVERLVQTNIIEDWETQDEPEHLRTIRDRILRNEQQASALLGLYQQILQKGEILIDETPEQMELLLSGLVIKNHGFLICKNRIYQQVFNLQWVTQQLSNLRPYSQLLDAWVNSHFQDESRLLRGQALIDAQAWAEGKSLSNLDYQFLAASQKLAQQEIQRTLVAEREAKEILSAAQQKAKQTIRRGFIGLIIISCLAVIFLGVSSFLAYQSAEQKRRTVINEIRALALSSKSFLAANQEFDALLEGIKAAIQLEKEPWTKENTDLKMQVETSLQQAIYWIKERNRLSGHEDSVLSVNFSPNNQIIASGGREGTVKLWTKNGQLIRTLRGHKNAVWGVVWSPNGELIVSTSEDKTAKIWRKDGKELHTLRGHKLWVVNAAFSPDGKKIATASWDGTIKIWDLNGEELRSLKVPGTGFFDVSFSPDNSSIAGASRDGKVHIWNQNGEELSVINAHEDWVFSVAFSPDGKSLATSSRDGSVKIWRLEKGKKPQLRTNISGHKAAVFRLRFSPDSQKVATTSWDTTTKLWNLDGEEIQTFQGHNDSTWNLAFSPDGKTLATTGEDKTVKLWNLQPGLKTFRGHESAIRGVSFSPDGTKLATAGMDMTVKIWSIKKSETPTLIQTLSGFNSAIRSVTFSPDSSRLVTANWGSLVEIWNLENQTPTLEHKLAGHQEAVWNVAVSPDGETIASAGEDRTIRLWSFQGKEKQILRGHQAGVLSLSFSPDGQTIASASKDKTVKFWRWDNRSKSYIADVNLSDFEDWVIGVSFAADGKTLATVKRNGVVKFWDFQPGKMPVLRSTIPGQNDSVWSASFNFDDKRIAFASEDGTVKLWSQSSDSLKTLRGHLGAVRSISFSADGMQLASADSSGKVILWNLELDMDLPGLLARGCYWMKDYLQYNSELTDGDRQLCQNVKLGTKH</sequence>
<dbReference type="PANTHER" id="PTHR22847:SF637">
    <property type="entry name" value="WD REPEAT DOMAIN 5B"/>
    <property type="match status" value="1"/>
</dbReference>
<dbReference type="EMBL" id="JBHFNS010000019">
    <property type="protein sequence ID" value="MFB2934495.1"/>
    <property type="molecule type" value="Genomic_DNA"/>
</dbReference>
<keyword evidence="4" id="KW-0472">Membrane</keyword>
<dbReference type="InterPro" id="IPR019775">
    <property type="entry name" value="WD40_repeat_CS"/>
</dbReference>
<dbReference type="PROSITE" id="PS50294">
    <property type="entry name" value="WD_REPEATS_REGION"/>
    <property type="match status" value="12"/>
</dbReference>
<dbReference type="PROSITE" id="PS50817">
    <property type="entry name" value="INTEIN_N_TER"/>
    <property type="match status" value="1"/>
</dbReference>
<dbReference type="SUPFAM" id="SSF50978">
    <property type="entry name" value="WD40 repeat-like"/>
    <property type="match status" value="2"/>
</dbReference>
<feature type="repeat" description="WD" evidence="3">
    <location>
        <begin position="770"/>
        <end position="811"/>
    </location>
</feature>
<gene>
    <name evidence="5" type="ORF">ACE1B6_04390</name>
</gene>
<feature type="repeat" description="WD" evidence="3">
    <location>
        <begin position="1072"/>
        <end position="1113"/>
    </location>
</feature>
<feature type="transmembrane region" description="Helical" evidence="4">
    <location>
        <begin position="462"/>
        <end position="484"/>
    </location>
</feature>
<evidence type="ECO:0000256" key="2">
    <source>
        <dbReference type="ARBA" id="ARBA00022737"/>
    </source>
</evidence>
<dbReference type="SMART" id="SM00320">
    <property type="entry name" value="WD40"/>
    <property type="match status" value="14"/>
</dbReference>
<dbReference type="Pfam" id="PF14516">
    <property type="entry name" value="AAA_35"/>
    <property type="match status" value="1"/>
</dbReference>
<dbReference type="CDD" id="cd00200">
    <property type="entry name" value="WD40"/>
    <property type="match status" value="2"/>
</dbReference>
<dbReference type="InterPro" id="IPR006141">
    <property type="entry name" value="Intein_N"/>
</dbReference>
<dbReference type="Pfam" id="PF00400">
    <property type="entry name" value="WD40"/>
    <property type="match status" value="14"/>
</dbReference>
<feature type="repeat" description="WD" evidence="3">
    <location>
        <begin position="940"/>
        <end position="981"/>
    </location>
</feature>
<dbReference type="Gene3D" id="2.130.10.10">
    <property type="entry name" value="YVTN repeat-like/Quinoprotein amine dehydrogenase"/>
    <property type="match status" value="5"/>
</dbReference>
<feature type="repeat" description="WD" evidence="3">
    <location>
        <begin position="1113"/>
        <end position="1147"/>
    </location>
</feature>
<protein>
    <submittedName>
        <fullName evidence="5">AAA-like domain-containing protein</fullName>
    </submittedName>
</protein>
<dbReference type="PRINTS" id="PR00320">
    <property type="entry name" value="GPROTEINBRPT"/>
</dbReference>
<dbReference type="PROSITE" id="PS50082">
    <property type="entry name" value="WD_REPEATS_2"/>
    <property type="match status" value="14"/>
</dbReference>
<feature type="repeat" description="WD" evidence="3">
    <location>
        <begin position="811"/>
        <end position="845"/>
    </location>
</feature>
<dbReference type="Gene3D" id="3.40.50.300">
    <property type="entry name" value="P-loop containing nucleotide triphosphate hydrolases"/>
    <property type="match status" value="1"/>
</dbReference>
<feature type="repeat" description="WD" evidence="3">
    <location>
        <begin position="643"/>
        <end position="684"/>
    </location>
</feature>
<accession>A0ABV4Y6R5</accession>
<evidence type="ECO:0000313" key="6">
    <source>
        <dbReference type="Proteomes" id="UP001576776"/>
    </source>
</evidence>
<dbReference type="InterPro" id="IPR027417">
    <property type="entry name" value="P-loop_NTPase"/>
</dbReference>
<dbReference type="RefSeq" id="WP_413256023.1">
    <property type="nucleotide sequence ID" value="NZ_JBHFNS010000019.1"/>
</dbReference>
<keyword evidence="4" id="KW-1133">Transmembrane helix</keyword>
<evidence type="ECO:0000256" key="3">
    <source>
        <dbReference type="PROSITE-ProRule" id="PRU00221"/>
    </source>
</evidence>
<feature type="repeat" description="WD" evidence="3">
    <location>
        <begin position="694"/>
        <end position="716"/>
    </location>
</feature>
<keyword evidence="1 3" id="KW-0853">WD repeat</keyword>
<feature type="repeat" description="WD" evidence="3">
    <location>
        <begin position="981"/>
        <end position="1022"/>
    </location>
</feature>
<dbReference type="PANTHER" id="PTHR22847">
    <property type="entry name" value="WD40 REPEAT PROTEIN"/>
    <property type="match status" value="1"/>
</dbReference>
<evidence type="ECO:0000256" key="4">
    <source>
        <dbReference type="SAM" id="Phobius"/>
    </source>
</evidence>
<keyword evidence="4" id="KW-0812">Transmembrane</keyword>
<feature type="repeat" description="WD" evidence="3">
    <location>
        <begin position="602"/>
        <end position="633"/>
    </location>
</feature>
<keyword evidence="2" id="KW-0677">Repeat</keyword>
<name>A0ABV4Y6R5_9CYAN</name>
<feature type="repeat" description="WD" evidence="3">
    <location>
        <begin position="1027"/>
        <end position="1068"/>
    </location>
</feature>
<comment type="caution">
    <text evidence="5">The sequence shown here is derived from an EMBL/GenBank/DDBJ whole genome shotgun (WGS) entry which is preliminary data.</text>
</comment>
<dbReference type="InterPro" id="IPR020472">
    <property type="entry name" value="WD40_PAC1"/>
</dbReference>
<dbReference type="InterPro" id="IPR001680">
    <property type="entry name" value="WD40_rpt"/>
</dbReference>
<organism evidence="5 6">
    <name type="scientific">Floridaenema fluviatile BLCC-F154</name>
    <dbReference type="NCBI Taxonomy" id="3153640"/>
    <lineage>
        <taxon>Bacteria</taxon>
        <taxon>Bacillati</taxon>
        <taxon>Cyanobacteriota</taxon>
        <taxon>Cyanophyceae</taxon>
        <taxon>Oscillatoriophycideae</taxon>
        <taxon>Aerosakkonematales</taxon>
        <taxon>Aerosakkonemataceae</taxon>
        <taxon>Floridanema</taxon>
        <taxon>Floridanema fluviatile</taxon>
    </lineage>
</organism>
<feature type="repeat" description="WD" evidence="3">
    <location>
        <begin position="896"/>
        <end position="937"/>
    </location>
</feature>
<evidence type="ECO:0000313" key="5">
    <source>
        <dbReference type="EMBL" id="MFB2934495.1"/>
    </source>
</evidence>
<proteinExistence type="predicted"/>
<dbReference type="PROSITE" id="PS00678">
    <property type="entry name" value="WD_REPEATS_1"/>
    <property type="match status" value="4"/>
</dbReference>
<feature type="repeat" description="WD" evidence="3">
    <location>
        <begin position="561"/>
        <end position="592"/>
    </location>
</feature>
<dbReference type="SUPFAM" id="SSF52540">
    <property type="entry name" value="P-loop containing nucleoside triphosphate hydrolases"/>
    <property type="match status" value="1"/>
</dbReference>
<reference evidence="5 6" key="1">
    <citation type="submission" date="2024-09" db="EMBL/GenBank/DDBJ databases">
        <title>Floridaenema gen nov. (Aerosakkonemataceae, Aerosakkonematales ord. nov., Cyanobacteria) from benthic tropical and subtropical fresh waters, with the description of four new species.</title>
        <authorList>
            <person name="Moretto J.A."/>
            <person name="Berthold D.E."/>
            <person name="Lefler F.W."/>
            <person name="Huang I.-S."/>
            <person name="Laughinghouse H. IV."/>
        </authorList>
    </citation>
    <scope>NUCLEOTIDE SEQUENCE [LARGE SCALE GENOMIC DNA]</scope>
    <source>
        <strain evidence="5 6">BLCC-F154</strain>
    </source>
</reference>
<keyword evidence="6" id="KW-1185">Reference proteome</keyword>
<dbReference type="InterPro" id="IPR036322">
    <property type="entry name" value="WD40_repeat_dom_sf"/>
</dbReference>
<dbReference type="Proteomes" id="UP001576776">
    <property type="component" value="Unassembled WGS sequence"/>
</dbReference>
<evidence type="ECO:0000256" key="1">
    <source>
        <dbReference type="ARBA" id="ARBA00022574"/>
    </source>
</evidence>
<feature type="repeat" description="WD" evidence="3">
    <location>
        <begin position="851"/>
        <end position="892"/>
    </location>
</feature>
<feature type="repeat" description="WD" evidence="3">
    <location>
        <begin position="725"/>
        <end position="766"/>
    </location>
</feature>